<keyword evidence="3" id="KW-0378">Hydrolase</keyword>
<sequence>MSRKITTEGDRLLKADIARNNFRVDGSGIKIGIISTSFNAKDLLTSDIANGELPGANNPEGKFQPIQVLKDLKSDNVFADEEGRALAQIIHDQAPGAELLFHTAINDTGNIDDRSYSEAVNSLVAAGANVIVDDALVPTTIFQDGEAAQAAKNAVDKGVTFISAAGNNGRTSYESDYRSDGTTFNFGGKAFEALDFDPSTNVDFFQNITVTKDNTAIFPLLTWSDPNGQVSSNLELFLVSSPTLPDENAENLLAVSDIPSATAIDDPLRRLAYPTAKDQNLYLVIGRELNDTEAPRKIKWISTANGLDRTTKYEYININPFETGSSTISGQANLAETIAVGAADPNQDFTSGKAMVRSYSSEGSSPILFNDVGDPLFNGVSDPLFNDVGDPLFNPQKTTNSDPIARYEISNFDYAGDPLLNPQGRVKPDIIAPDGISTSVAGFETFPGTSAAAPGIAGIVALMQQAAGGADVLTPQQIKEILQNTSIPVNLGSGMSNPFPGVGLPQADLAVAQAQAISGNIGYDNGLHGLGVWL</sequence>
<dbReference type="GO" id="GO:0006508">
    <property type="term" value="P:proteolysis"/>
    <property type="evidence" value="ECO:0007669"/>
    <property type="project" value="UniProtKB-KW"/>
</dbReference>
<dbReference type="PANTHER" id="PTHR43806">
    <property type="entry name" value="PEPTIDASE S8"/>
    <property type="match status" value="1"/>
</dbReference>
<protein>
    <recommendedName>
        <fullName evidence="6">Peptidase S8/S53 domain-containing protein</fullName>
    </recommendedName>
</protein>
<dbReference type="EMBL" id="PVWO01000364">
    <property type="protein sequence ID" value="PSB51270.1"/>
    <property type="molecule type" value="Genomic_DNA"/>
</dbReference>
<dbReference type="PANTHER" id="PTHR43806:SF11">
    <property type="entry name" value="CEREVISIN-RELATED"/>
    <property type="match status" value="1"/>
</dbReference>
<evidence type="ECO:0000256" key="2">
    <source>
        <dbReference type="ARBA" id="ARBA00022670"/>
    </source>
</evidence>
<dbReference type="PROSITE" id="PS51892">
    <property type="entry name" value="SUBTILASE"/>
    <property type="match status" value="1"/>
</dbReference>
<feature type="domain" description="Peptidase S8/S53" evidence="6">
    <location>
        <begin position="319"/>
        <end position="494"/>
    </location>
</feature>
<name>A0A2T1G287_9CYAN</name>
<evidence type="ECO:0000256" key="4">
    <source>
        <dbReference type="ARBA" id="ARBA00022825"/>
    </source>
</evidence>
<evidence type="ECO:0000256" key="3">
    <source>
        <dbReference type="ARBA" id="ARBA00022801"/>
    </source>
</evidence>
<dbReference type="InterPro" id="IPR023828">
    <property type="entry name" value="Peptidase_S8_Ser-AS"/>
</dbReference>
<gene>
    <name evidence="7" type="ORF">C7B77_21770</name>
</gene>
<proteinExistence type="inferred from homology"/>
<evidence type="ECO:0000313" key="8">
    <source>
        <dbReference type="Proteomes" id="UP000238937"/>
    </source>
</evidence>
<keyword evidence="2" id="KW-0645">Protease</keyword>
<reference evidence="7 8" key="1">
    <citation type="submission" date="2018-03" db="EMBL/GenBank/DDBJ databases">
        <title>The ancient ancestry and fast evolution of plastids.</title>
        <authorList>
            <person name="Moore K.R."/>
            <person name="Magnabosco C."/>
            <person name="Momper L."/>
            <person name="Gold D.A."/>
            <person name="Bosak T."/>
            <person name="Fournier G.P."/>
        </authorList>
    </citation>
    <scope>NUCLEOTIDE SEQUENCE [LARGE SCALE GENOMIC DNA]</scope>
    <source>
        <strain evidence="7 8">CCALA 037</strain>
    </source>
</reference>
<dbReference type="SUPFAM" id="SSF52743">
    <property type="entry name" value="Subtilisin-like"/>
    <property type="match status" value="1"/>
</dbReference>
<keyword evidence="4" id="KW-0720">Serine protease</keyword>
<dbReference type="GO" id="GO:0004252">
    <property type="term" value="F:serine-type endopeptidase activity"/>
    <property type="evidence" value="ECO:0007669"/>
    <property type="project" value="InterPro"/>
</dbReference>
<evidence type="ECO:0000256" key="5">
    <source>
        <dbReference type="PROSITE-ProRule" id="PRU01240"/>
    </source>
</evidence>
<dbReference type="RefSeq" id="WP_106309795.1">
    <property type="nucleotide sequence ID" value="NZ_PVWO01000364.1"/>
</dbReference>
<dbReference type="InterPro" id="IPR050131">
    <property type="entry name" value="Peptidase_S8_subtilisin-like"/>
</dbReference>
<dbReference type="Gene3D" id="3.40.50.200">
    <property type="entry name" value="Peptidase S8/S53 domain"/>
    <property type="match status" value="2"/>
</dbReference>
<evidence type="ECO:0000313" key="7">
    <source>
        <dbReference type="EMBL" id="PSB51270.1"/>
    </source>
</evidence>
<keyword evidence="8" id="KW-1185">Reference proteome</keyword>
<dbReference type="OrthoDB" id="9813435at2"/>
<dbReference type="InterPro" id="IPR000209">
    <property type="entry name" value="Peptidase_S8/S53_dom"/>
</dbReference>
<dbReference type="AlphaFoldDB" id="A0A2T1G287"/>
<evidence type="ECO:0000259" key="6">
    <source>
        <dbReference type="Pfam" id="PF00082"/>
    </source>
</evidence>
<dbReference type="PROSITE" id="PS00138">
    <property type="entry name" value="SUBTILASE_SER"/>
    <property type="match status" value="1"/>
</dbReference>
<organism evidence="7 8">
    <name type="scientific">Chamaesiphon polymorphus CCALA 037</name>
    <dbReference type="NCBI Taxonomy" id="2107692"/>
    <lineage>
        <taxon>Bacteria</taxon>
        <taxon>Bacillati</taxon>
        <taxon>Cyanobacteriota</taxon>
        <taxon>Cyanophyceae</taxon>
        <taxon>Gomontiellales</taxon>
        <taxon>Chamaesiphonaceae</taxon>
        <taxon>Chamaesiphon</taxon>
    </lineage>
</organism>
<comment type="similarity">
    <text evidence="1 5">Belongs to the peptidase S8 family.</text>
</comment>
<evidence type="ECO:0000256" key="1">
    <source>
        <dbReference type="ARBA" id="ARBA00011073"/>
    </source>
</evidence>
<comment type="caution">
    <text evidence="7">The sequence shown here is derived from an EMBL/GenBank/DDBJ whole genome shotgun (WGS) entry which is preliminary data.</text>
</comment>
<accession>A0A2T1G287</accession>
<dbReference type="InterPro" id="IPR036852">
    <property type="entry name" value="Peptidase_S8/S53_dom_sf"/>
</dbReference>
<dbReference type="Proteomes" id="UP000238937">
    <property type="component" value="Unassembled WGS sequence"/>
</dbReference>
<dbReference type="Pfam" id="PF00082">
    <property type="entry name" value="Peptidase_S8"/>
    <property type="match status" value="1"/>
</dbReference>
<comment type="caution">
    <text evidence="5">Lacks conserved residue(s) required for the propagation of feature annotation.</text>
</comment>